<dbReference type="SUPFAM" id="SSF51445">
    <property type="entry name" value="(Trans)glycosidases"/>
    <property type="match status" value="1"/>
</dbReference>
<dbReference type="PROSITE" id="PS51257">
    <property type="entry name" value="PROKAR_LIPOPROTEIN"/>
    <property type="match status" value="1"/>
</dbReference>
<keyword evidence="3 6" id="KW-0378">Hydrolase</keyword>
<dbReference type="PANTHER" id="PTHR11069">
    <property type="entry name" value="GLUCOSYLCERAMIDASE"/>
    <property type="match status" value="1"/>
</dbReference>
<accession>A0A069SPF3</accession>
<dbReference type="SUPFAM" id="SSF51011">
    <property type="entry name" value="Glycosyl hydrolase domain"/>
    <property type="match status" value="1"/>
</dbReference>
<evidence type="ECO:0000313" key="7">
    <source>
        <dbReference type="Proteomes" id="UP000027661"/>
    </source>
</evidence>
<feature type="chain" id="PRO_5001669921" evidence="4">
    <location>
        <begin position="20"/>
        <end position="504"/>
    </location>
</feature>
<dbReference type="InterPro" id="IPR001139">
    <property type="entry name" value="Glyco_hydro_30"/>
</dbReference>
<reference evidence="6 7" key="1">
    <citation type="submission" date="2014-04" db="EMBL/GenBank/DDBJ databases">
        <authorList>
            <person name="Sears C."/>
            <person name="Carroll K."/>
            <person name="Sack B.R."/>
            <person name="Qadri F."/>
            <person name="Myers L.L."/>
            <person name="Chung G.-T."/>
            <person name="Escheverria P."/>
            <person name="Fraser C.M."/>
            <person name="Sadzewicz L."/>
            <person name="Shefchek K.A."/>
            <person name="Tallon L."/>
            <person name="Das S.P."/>
            <person name="Daugherty S."/>
            <person name="Mongodin E.F."/>
        </authorList>
    </citation>
    <scope>NUCLEOTIDE SEQUENCE [LARGE SCALE GENOMIC DNA]</scope>
    <source>
        <strain evidence="6 7">3975 RP4</strain>
    </source>
</reference>
<proteinExistence type="inferred from homology"/>
<protein>
    <submittedName>
        <fullName evidence="6">O-Glycosyl hydrolase 30 family protein</fullName>
    </submittedName>
</protein>
<evidence type="ECO:0000313" key="6">
    <source>
        <dbReference type="EMBL" id="KDS53524.1"/>
    </source>
</evidence>
<dbReference type="GO" id="GO:0004348">
    <property type="term" value="F:glucosylceramidase activity"/>
    <property type="evidence" value="ECO:0007669"/>
    <property type="project" value="InterPro"/>
</dbReference>
<dbReference type="GO" id="GO:0016020">
    <property type="term" value="C:membrane"/>
    <property type="evidence" value="ECO:0007669"/>
    <property type="project" value="GOC"/>
</dbReference>
<evidence type="ECO:0000256" key="4">
    <source>
        <dbReference type="SAM" id="SignalP"/>
    </source>
</evidence>
<dbReference type="RefSeq" id="WP_032952895.1">
    <property type="nucleotide sequence ID" value="NZ_JNHM01000029.1"/>
</dbReference>
<keyword evidence="2 4" id="KW-0732">Signal</keyword>
<dbReference type="Proteomes" id="UP000027661">
    <property type="component" value="Unassembled WGS sequence"/>
</dbReference>
<evidence type="ECO:0000256" key="1">
    <source>
        <dbReference type="ARBA" id="ARBA00005382"/>
    </source>
</evidence>
<dbReference type="Gene3D" id="2.60.40.1180">
    <property type="entry name" value="Golgi alpha-mannosidase II"/>
    <property type="match status" value="1"/>
</dbReference>
<dbReference type="AlphaFoldDB" id="A0A069SPF3"/>
<dbReference type="PANTHER" id="PTHR11069:SF38">
    <property type="entry name" value="GLUCURONOXYLANASE XYNC"/>
    <property type="match status" value="1"/>
</dbReference>
<dbReference type="GO" id="GO:0006665">
    <property type="term" value="P:sphingolipid metabolic process"/>
    <property type="evidence" value="ECO:0007669"/>
    <property type="project" value="InterPro"/>
</dbReference>
<evidence type="ECO:0000256" key="2">
    <source>
        <dbReference type="ARBA" id="ARBA00022729"/>
    </source>
</evidence>
<evidence type="ECO:0000259" key="5">
    <source>
        <dbReference type="Pfam" id="PF14587"/>
    </source>
</evidence>
<dbReference type="PATRIC" id="fig|1339352.3.peg.2312"/>
<evidence type="ECO:0000256" key="3">
    <source>
        <dbReference type="ARBA" id="ARBA00022801"/>
    </source>
</evidence>
<comment type="similarity">
    <text evidence="1">Belongs to the glycosyl hydrolase 30 family.</text>
</comment>
<feature type="domain" description="Endo-beta-1,6-galactanase-like" evidence="5">
    <location>
        <begin position="44"/>
        <end position="363"/>
    </location>
</feature>
<dbReference type="InterPro" id="IPR013780">
    <property type="entry name" value="Glyco_hydro_b"/>
</dbReference>
<gene>
    <name evidence="6" type="ORF">M099_2406</name>
</gene>
<organism evidence="6 7">
    <name type="scientific">Phocaeicola vulgatus str. 3975 RP4</name>
    <dbReference type="NCBI Taxonomy" id="1339352"/>
    <lineage>
        <taxon>Bacteria</taxon>
        <taxon>Pseudomonadati</taxon>
        <taxon>Bacteroidota</taxon>
        <taxon>Bacteroidia</taxon>
        <taxon>Bacteroidales</taxon>
        <taxon>Bacteroidaceae</taxon>
        <taxon>Phocaeicola</taxon>
    </lineage>
</organism>
<feature type="signal peptide" evidence="4">
    <location>
        <begin position="1"/>
        <end position="19"/>
    </location>
</feature>
<comment type="caution">
    <text evidence="6">The sequence shown here is derived from an EMBL/GenBank/DDBJ whole genome shotgun (WGS) entry which is preliminary data.</text>
</comment>
<dbReference type="EMBL" id="JNHM01000029">
    <property type="protein sequence ID" value="KDS53524.1"/>
    <property type="molecule type" value="Genomic_DNA"/>
</dbReference>
<dbReference type="Pfam" id="PF14587">
    <property type="entry name" value="Glyco_hydr_30_2"/>
    <property type="match status" value="1"/>
</dbReference>
<name>A0A069SPF3_PHOVU</name>
<dbReference type="InterPro" id="IPR039514">
    <property type="entry name" value="6GAL-like"/>
</dbReference>
<sequence>MKKLSYLFAVAASAACLCACTDVTDALPAEQIPADARSTLGADVVLQWNNEEQTIDGFGVAQAGWSDYLYAHRKRQEIMDVMFGQDGLRLSILRGEVFPHYDETTFNMDEDINLSLDDPFFDIDFNRDENRVAEGIAQRNGQLWIMKKAKQEYGVDKLIFSVWSALAYMKSNGSTSQGFLKRGSYQAFADYLSNFCDAYTAAGLPVYAISPANEPEYAASWNSCLWLPGTTTLGPFIVNNLGPKLRQTHPETRIIFGENAQWSAILGFIMGSKNYVRDILNLNPKITNFPVIAAGHGYVDPVTGKDPAIEPFSKAESKGIPVWLTEISDPTESYDATMTSGLKWAKKFHRFLCEANTGAIVWWAGAIPDGGTTEGLINIEKNRVDYEVTKRCEVFGNFSRYIPVGSKRISAQYDFEQGYMVSGYKYGDNGYTVVAINPADHEVVISLALESAQVSGALQGYVTDDTRKWEPVEAVQPADGVYTLTLPARSVVSYTGTVLSSSSL</sequence>
<dbReference type="InterPro" id="IPR017853">
    <property type="entry name" value="GH"/>
</dbReference>
<dbReference type="Gene3D" id="3.20.20.80">
    <property type="entry name" value="Glycosidases"/>
    <property type="match status" value="1"/>
</dbReference>